<name>K2QY29_METFP</name>
<proteinExistence type="predicted"/>
<dbReference type="RefSeq" id="WP_004031445.1">
    <property type="nucleotide sequence ID" value="NZ_AMPO01000009.1"/>
</dbReference>
<dbReference type="PATRIC" id="fig|1204725.3.peg.2014"/>
<accession>K2QY29</accession>
<keyword evidence="2" id="KW-1185">Reference proteome</keyword>
<evidence type="ECO:0000313" key="2">
    <source>
        <dbReference type="Proteomes" id="UP000007360"/>
    </source>
</evidence>
<evidence type="ECO:0000313" key="1">
    <source>
        <dbReference type="EMBL" id="EKF85208.1"/>
    </source>
</evidence>
<dbReference type="OrthoDB" id="80177at2157"/>
<sequence>MVEKIHLKNNEIIFLKGSSGTVGVAKFGKTGHIFIGTPDKEEIVMFLEPDDIIAVSSLKSEPQSEDGIRSLIFLLREMGAPLVVLPSDHPTSQRLSMVASCGEKVRLDCQITPGTHPEQDILCACDDLSGVEIKGVNGGLEVTGPLKEFKVEKFYSRKFSRGYHHD</sequence>
<dbReference type="AlphaFoldDB" id="K2QY29"/>
<dbReference type="Proteomes" id="UP000007360">
    <property type="component" value="Unassembled WGS sequence"/>
</dbReference>
<comment type="caution">
    <text evidence="1">The sequence shown here is derived from an EMBL/GenBank/DDBJ whole genome shotgun (WGS) entry which is preliminary data.</text>
</comment>
<gene>
    <name evidence="1" type="ORF">A994_10013</name>
</gene>
<organism evidence="1 2">
    <name type="scientific">Methanobacterium formicicum (strain DSM 3637 / PP1)</name>
    <dbReference type="NCBI Taxonomy" id="1204725"/>
    <lineage>
        <taxon>Archaea</taxon>
        <taxon>Methanobacteriati</taxon>
        <taxon>Methanobacteriota</taxon>
        <taxon>Methanomada group</taxon>
        <taxon>Methanobacteria</taxon>
        <taxon>Methanobacteriales</taxon>
        <taxon>Methanobacteriaceae</taxon>
        <taxon>Methanobacterium</taxon>
    </lineage>
</organism>
<protein>
    <submittedName>
        <fullName evidence="1">Uncharacterized protein</fullName>
    </submittedName>
</protein>
<dbReference type="EMBL" id="AMPO01000009">
    <property type="protein sequence ID" value="EKF85208.1"/>
    <property type="molecule type" value="Genomic_DNA"/>
</dbReference>
<reference evidence="1 2" key="1">
    <citation type="journal article" date="2012" name="J. Bacteriol.">
        <title>Draft genome sequence of Methanobacterium formicicum DSM 3637, an archaebacterium isolated from the methane producer amoeba Pelomyxa palustris.</title>
        <authorList>
            <person name="Gutierrez G."/>
        </authorList>
    </citation>
    <scope>NUCLEOTIDE SEQUENCE [LARGE SCALE GENOMIC DNA]</scope>
    <source>
        <strain evidence="2">DSM 3637 / PP1</strain>
    </source>
</reference>